<reference evidence="11" key="2">
    <citation type="journal article" date="2021" name="J Anim Sci Technol">
        <title>Complete genome sequence of Paenibacillus konkukensis sp. nov. SK3146 as a potential probiotic strain.</title>
        <authorList>
            <person name="Jung H.I."/>
            <person name="Park S."/>
            <person name="Niu K.M."/>
            <person name="Lee S.W."/>
            <person name="Kothari D."/>
            <person name="Yi K.J."/>
            <person name="Kim S.K."/>
        </authorList>
    </citation>
    <scope>NUCLEOTIDE SEQUENCE</scope>
    <source>
        <strain evidence="11">SK3146</strain>
    </source>
</reference>
<proteinExistence type="inferred from homology"/>
<dbReference type="EMBL" id="CP027059">
    <property type="protein sequence ID" value="UQZ85851.1"/>
    <property type="molecule type" value="Genomic_DNA"/>
</dbReference>
<keyword evidence="6" id="KW-0564">Palmitate</keyword>
<dbReference type="InterPro" id="IPR057336">
    <property type="entry name" value="GerAC_N"/>
</dbReference>
<dbReference type="RefSeq" id="WP_249861439.1">
    <property type="nucleotide sequence ID" value="NZ_CP027059.1"/>
</dbReference>
<protein>
    <submittedName>
        <fullName evidence="11">Spore germination protein B3</fullName>
    </submittedName>
</protein>
<dbReference type="Proteomes" id="UP001057134">
    <property type="component" value="Chromosome"/>
</dbReference>
<evidence type="ECO:0000256" key="6">
    <source>
        <dbReference type="ARBA" id="ARBA00023139"/>
    </source>
</evidence>
<dbReference type="InterPro" id="IPR046953">
    <property type="entry name" value="Spore_GerAC-like_C"/>
</dbReference>
<keyword evidence="12" id="KW-1185">Reference proteome</keyword>
<organism evidence="11 12">
    <name type="scientific">Paenibacillus konkukensis</name>
    <dbReference type="NCBI Taxonomy" id="2020716"/>
    <lineage>
        <taxon>Bacteria</taxon>
        <taxon>Bacillati</taxon>
        <taxon>Bacillota</taxon>
        <taxon>Bacilli</taxon>
        <taxon>Bacillales</taxon>
        <taxon>Paenibacillaceae</taxon>
        <taxon>Paenibacillus</taxon>
    </lineage>
</organism>
<reference evidence="11" key="1">
    <citation type="submission" date="2018-02" db="EMBL/GenBank/DDBJ databases">
        <authorList>
            <person name="Kim S.-K."/>
            <person name="Jung H.-I."/>
            <person name="Lee S.-W."/>
        </authorList>
    </citation>
    <scope>NUCLEOTIDE SEQUENCE</scope>
    <source>
        <strain evidence="11">SK3146</strain>
    </source>
</reference>
<evidence type="ECO:0000256" key="2">
    <source>
        <dbReference type="ARBA" id="ARBA00007886"/>
    </source>
</evidence>
<dbReference type="Gene3D" id="3.30.300.210">
    <property type="entry name" value="Nutrient germinant receptor protein C, domain 3"/>
    <property type="match status" value="1"/>
</dbReference>
<sequence length="399" mass="44424">MKRLAAAALASILLLSLTTGCWNRRELNTLGIQLGTAIDKKGDQVQVAVQVVEPSAIAAKVGSNDLAPVVMYKATAPTVFQAFRKMTEVSPRKVYAAHIRVLVLSEELAKDGVGKALDLLFRDSESRTDFYVMVAKESKAEDVLKILTPLEKIPANKLYNSLETSSKAWAPTTTFTLDQFIEQLVSEGMNPVLTGIVVKGNRQLGETKRNVEQIEPEARLEYSTLAVFKKDKLIGWLDEEESRGYNYIMNNVKSTVGSVRCPDGGKIDLESIRAQSTIKGSVVNGEPVIDISVKGESNIGNVECKIDIENPETMQMLQREAEQALVKRMKQTVKVAQSKYKVDMFGFGQAIYRSNPQEWKKLKDNWTERFPKVKVNYKAKVLLRKLGTTGNSFLNDVKE</sequence>
<evidence type="ECO:0000256" key="5">
    <source>
        <dbReference type="ARBA" id="ARBA00023136"/>
    </source>
</evidence>
<evidence type="ECO:0000256" key="1">
    <source>
        <dbReference type="ARBA" id="ARBA00004635"/>
    </source>
</evidence>
<comment type="similarity">
    <text evidence="2">Belongs to the GerABKC lipoprotein family.</text>
</comment>
<dbReference type="InterPro" id="IPR008844">
    <property type="entry name" value="Spore_GerAC-like"/>
</dbReference>
<evidence type="ECO:0000256" key="4">
    <source>
        <dbReference type="ARBA" id="ARBA00022729"/>
    </source>
</evidence>
<feature type="domain" description="Spore germination protein N-terminal" evidence="10">
    <location>
        <begin position="23"/>
        <end position="196"/>
    </location>
</feature>
<dbReference type="InterPro" id="IPR038501">
    <property type="entry name" value="Spore_GerAC_C_sf"/>
</dbReference>
<name>A0ABY4RTD8_9BACL</name>
<evidence type="ECO:0000259" key="9">
    <source>
        <dbReference type="Pfam" id="PF05504"/>
    </source>
</evidence>
<feature type="chain" id="PRO_5045071140" evidence="8">
    <location>
        <begin position="22"/>
        <end position="399"/>
    </location>
</feature>
<dbReference type="Pfam" id="PF05504">
    <property type="entry name" value="Spore_GerAC"/>
    <property type="match status" value="1"/>
</dbReference>
<gene>
    <name evidence="11" type="primary">gerBC_11</name>
    <name evidence="11" type="ORF">SK3146_05141</name>
</gene>
<keyword evidence="3" id="KW-0309">Germination</keyword>
<feature type="domain" description="Spore germination GerAC-like C-terminal" evidence="9">
    <location>
        <begin position="225"/>
        <end position="387"/>
    </location>
</feature>
<keyword evidence="4 8" id="KW-0732">Signal</keyword>
<accession>A0ABY4RTD8</accession>
<evidence type="ECO:0000256" key="7">
    <source>
        <dbReference type="ARBA" id="ARBA00023288"/>
    </source>
</evidence>
<evidence type="ECO:0000259" key="10">
    <source>
        <dbReference type="Pfam" id="PF25198"/>
    </source>
</evidence>
<feature type="signal peptide" evidence="8">
    <location>
        <begin position="1"/>
        <end position="21"/>
    </location>
</feature>
<dbReference type="PANTHER" id="PTHR35789">
    <property type="entry name" value="SPORE GERMINATION PROTEIN B3"/>
    <property type="match status" value="1"/>
</dbReference>
<dbReference type="PANTHER" id="PTHR35789:SF1">
    <property type="entry name" value="SPORE GERMINATION PROTEIN B3"/>
    <property type="match status" value="1"/>
</dbReference>
<keyword evidence="5" id="KW-0472">Membrane</keyword>
<evidence type="ECO:0000313" key="11">
    <source>
        <dbReference type="EMBL" id="UQZ85851.1"/>
    </source>
</evidence>
<evidence type="ECO:0000256" key="3">
    <source>
        <dbReference type="ARBA" id="ARBA00022544"/>
    </source>
</evidence>
<evidence type="ECO:0000313" key="12">
    <source>
        <dbReference type="Proteomes" id="UP001057134"/>
    </source>
</evidence>
<evidence type="ECO:0000256" key="8">
    <source>
        <dbReference type="SAM" id="SignalP"/>
    </source>
</evidence>
<comment type="subcellular location">
    <subcellularLocation>
        <location evidence="1">Membrane</location>
        <topology evidence="1">Lipid-anchor</topology>
    </subcellularLocation>
</comment>
<dbReference type="Pfam" id="PF25198">
    <property type="entry name" value="Spore_GerAC_N"/>
    <property type="match status" value="1"/>
</dbReference>
<dbReference type="PROSITE" id="PS51257">
    <property type="entry name" value="PROKAR_LIPOPROTEIN"/>
    <property type="match status" value="1"/>
</dbReference>
<dbReference type="NCBIfam" id="TIGR02887">
    <property type="entry name" value="spore_ger_x_C"/>
    <property type="match status" value="1"/>
</dbReference>
<keyword evidence="7" id="KW-0449">Lipoprotein</keyword>